<dbReference type="PRINTS" id="PR00111">
    <property type="entry name" value="ABHYDROLASE"/>
</dbReference>
<dbReference type="STRING" id="945553.A0A0D2MSU5"/>
<dbReference type="InterPro" id="IPR000073">
    <property type="entry name" value="AB_hydrolase_1"/>
</dbReference>
<dbReference type="PANTHER" id="PTHR43433:SF5">
    <property type="entry name" value="AB HYDROLASE-1 DOMAIN-CONTAINING PROTEIN"/>
    <property type="match status" value="1"/>
</dbReference>
<dbReference type="OrthoDB" id="8119704at2759"/>
<dbReference type="EMBL" id="KN817525">
    <property type="protein sequence ID" value="KJA27078.1"/>
    <property type="molecule type" value="Genomic_DNA"/>
</dbReference>
<dbReference type="Pfam" id="PF00561">
    <property type="entry name" value="Abhydrolase_1"/>
    <property type="match status" value="1"/>
</dbReference>
<dbReference type="AlphaFoldDB" id="A0A0D2MSU5"/>
<proteinExistence type="predicted"/>
<evidence type="ECO:0000313" key="2">
    <source>
        <dbReference type="EMBL" id="KJA27078.1"/>
    </source>
</evidence>
<evidence type="ECO:0000313" key="3">
    <source>
        <dbReference type="Proteomes" id="UP000054270"/>
    </source>
</evidence>
<gene>
    <name evidence="2" type="ORF">HYPSUDRAFT_198377</name>
</gene>
<dbReference type="Gene3D" id="3.40.50.1820">
    <property type="entry name" value="alpha/beta hydrolase"/>
    <property type="match status" value="1"/>
</dbReference>
<sequence>MPGEANPALFQRHDGSVTAYEVLGNQDTDAEPIVLVAGLSMVRGDWERLADPMSKYRKVLIYDHRGIGDSTFSKGDDVITIESLARDLLDLLIFLEWKKFIFCGFSMGGLIAQQLLFLPYVVTNPTPLPFQVKHLILAGTLAGPKDKEPGFKISLPKLQRPPTREERREFSRPMVHAAFDPIWYNDPANSERADWWLDRISGRPMKVIGMQARAIDTVKLEDYYPRLSSDIKVLVIHGKLDEIVPFSYSDDILRHIPWAKRVEVGMQPGQVEHLDFGHNWFEYFDSNVWCEVIERFVG</sequence>
<dbReference type="PANTHER" id="PTHR43433">
    <property type="entry name" value="HYDROLASE, ALPHA/BETA FOLD FAMILY PROTEIN"/>
    <property type="match status" value="1"/>
</dbReference>
<accession>A0A0D2MSU5</accession>
<keyword evidence="3" id="KW-1185">Reference proteome</keyword>
<dbReference type="Proteomes" id="UP000054270">
    <property type="component" value="Unassembled WGS sequence"/>
</dbReference>
<evidence type="ECO:0000259" key="1">
    <source>
        <dbReference type="Pfam" id="PF00561"/>
    </source>
</evidence>
<dbReference type="OMA" id="WCEVIER"/>
<dbReference type="SUPFAM" id="SSF53474">
    <property type="entry name" value="alpha/beta-Hydrolases"/>
    <property type="match status" value="1"/>
</dbReference>
<organism evidence="2 3">
    <name type="scientific">Hypholoma sublateritium (strain FD-334 SS-4)</name>
    <dbReference type="NCBI Taxonomy" id="945553"/>
    <lineage>
        <taxon>Eukaryota</taxon>
        <taxon>Fungi</taxon>
        <taxon>Dikarya</taxon>
        <taxon>Basidiomycota</taxon>
        <taxon>Agaricomycotina</taxon>
        <taxon>Agaricomycetes</taxon>
        <taxon>Agaricomycetidae</taxon>
        <taxon>Agaricales</taxon>
        <taxon>Agaricineae</taxon>
        <taxon>Strophariaceae</taxon>
        <taxon>Hypholoma</taxon>
    </lineage>
</organism>
<protein>
    <recommendedName>
        <fullName evidence="1">AB hydrolase-1 domain-containing protein</fullName>
    </recommendedName>
</protein>
<dbReference type="InterPro" id="IPR050471">
    <property type="entry name" value="AB_hydrolase"/>
</dbReference>
<feature type="domain" description="AB hydrolase-1" evidence="1">
    <location>
        <begin position="32"/>
        <end position="257"/>
    </location>
</feature>
<dbReference type="InterPro" id="IPR029058">
    <property type="entry name" value="AB_hydrolase_fold"/>
</dbReference>
<name>A0A0D2MSU5_HYPSF</name>
<reference evidence="3" key="1">
    <citation type="submission" date="2014-04" db="EMBL/GenBank/DDBJ databases">
        <title>Evolutionary Origins and Diversification of the Mycorrhizal Mutualists.</title>
        <authorList>
            <consortium name="DOE Joint Genome Institute"/>
            <consortium name="Mycorrhizal Genomics Consortium"/>
            <person name="Kohler A."/>
            <person name="Kuo A."/>
            <person name="Nagy L.G."/>
            <person name="Floudas D."/>
            <person name="Copeland A."/>
            <person name="Barry K.W."/>
            <person name="Cichocki N."/>
            <person name="Veneault-Fourrey C."/>
            <person name="LaButti K."/>
            <person name="Lindquist E.A."/>
            <person name="Lipzen A."/>
            <person name="Lundell T."/>
            <person name="Morin E."/>
            <person name="Murat C."/>
            <person name="Riley R."/>
            <person name="Ohm R."/>
            <person name="Sun H."/>
            <person name="Tunlid A."/>
            <person name="Henrissat B."/>
            <person name="Grigoriev I.V."/>
            <person name="Hibbett D.S."/>
            <person name="Martin F."/>
        </authorList>
    </citation>
    <scope>NUCLEOTIDE SEQUENCE [LARGE SCALE GENOMIC DNA]</scope>
    <source>
        <strain evidence="3">FD-334 SS-4</strain>
    </source>
</reference>